<dbReference type="RefSeq" id="WP_120082476.1">
    <property type="nucleotide sequence ID" value="NZ_QMDW01000001.1"/>
</dbReference>
<reference evidence="1 2" key="1">
    <citation type="submission" date="2018-06" db="EMBL/GenBank/DDBJ databases">
        <title>Halonotius sp. F13-13 a new haloarchaeeon isolated from a solar saltern from Isla Cristina, Huelva, Spain.</title>
        <authorList>
            <person name="Duran-Viseras A."/>
            <person name="Sanchez-Porro C."/>
            <person name="Ventosa A."/>
        </authorList>
    </citation>
    <scope>NUCLEOTIDE SEQUENCE [LARGE SCALE GENOMIC DNA]</scope>
    <source>
        <strain evidence="1 2">CECT 7525</strain>
    </source>
</reference>
<proteinExistence type="predicted"/>
<dbReference type="OrthoDB" id="350440at2157"/>
<name>A0A3A6QEL0_9EURY</name>
<accession>A0A3A6QEL0</accession>
<protein>
    <submittedName>
        <fullName evidence="1">Uncharacterized protein</fullName>
    </submittedName>
</protein>
<organism evidence="1 2">
    <name type="scientific">Halonotius pteroides</name>
    <dbReference type="NCBI Taxonomy" id="268735"/>
    <lineage>
        <taxon>Archaea</taxon>
        <taxon>Methanobacteriati</taxon>
        <taxon>Methanobacteriota</taxon>
        <taxon>Stenosarchaea group</taxon>
        <taxon>Halobacteria</taxon>
        <taxon>Halobacteriales</taxon>
        <taxon>Haloferacaceae</taxon>
        <taxon>Halonotius</taxon>
    </lineage>
</organism>
<dbReference type="EMBL" id="QMDW01000001">
    <property type="protein sequence ID" value="RJX51765.1"/>
    <property type="molecule type" value="Genomic_DNA"/>
</dbReference>
<sequence>MEIKLTVSDRLNELRWGIRHPNHPFEENIKAIEVGRYDICVGTAIEHAMYIDRHAATTILEDPFEADLVADPAQLLQAIGGIDRQYTPDTSDHWNWETLLPEFDEEGFD</sequence>
<dbReference type="Proteomes" id="UP000281564">
    <property type="component" value="Unassembled WGS sequence"/>
</dbReference>
<evidence type="ECO:0000313" key="2">
    <source>
        <dbReference type="Proteomes" id="UP000281564"/>
    </source>
</evidence>
<comment type="caution">
    <text evidence="1">The sequence shown here is derived from an EMBL/GenBank/DDBJ whole genome shotgun (WGS) entry which is preliminary data.</text>
</comment>
<dbReference type="AlphaFoldDB" id="A0A3A6QEL0"/>
<dbReference type="Pfam" id="PF26458">
    <property type="entry name" value="DUF8137"/>
    <property type="match status" value="1"/>
</dbReference>
<evidence type="ECO:0000313" key="1">
    <source>
        <dbReference type="EMBL" id="RJX51765.1"/>
    </source>
</evidence>
<gene>
    <name evidence="1" type="ORF">DP106_00130</name>
</gene>
<dbReference type="InterPro" id="IPR058450">
    <property type="entry name" value="DUF8137"/>
</dbReference>
<keyword evidence="2" id="KW-1185">Reference proteome</keyword>